<sequence length="295" mass="29757">MHHTIGGAAAEGETTMTAVRTTRTTRAPFGPATRALGLTGAATVLALGLSACGGSTQPSGGGTSATTSSTPAATTDAAATTAAVGSTVDGGTLAREIQAAATAKNTVAGKVTLMGMTSTSVADYAKKASKGSMTMAGKTLEYVVIGDQYYIKDFPSLPAGWVKVDKNSTNPAAKSLATQLGAASHADLTALTRVLSGQQATVKGQEKVGPTDTTHYAMTISPADYAKGLGGSQAEAIKATLKDPVAVDYWLSADHLPQKMTTGVKVNGQQQVTTMTFSDWGKPVTIEAPAGAKSV</sequence>
<evidence type="ECO:0000313" key="2">
    <source>
        <dbReference type="EMBL" id="GMA18291.1"/>
    </source>
</evidence>
<dbReference type="SUPFAM" id="SSF89392">
    <property type="entry name" value="Prokaryotic lipoproteins and lipoprotein localization factors"/>
    <property type="match status" value="1"/>
</dbReference>
<dbReference type="Proteomes" id="UP001157109">
    <property type="component" value="Unassembled WGS sequence"/>
</dbReference>
<keyword evidence="3" id="KW-1185">Reference proteome</keyword>
<gene>
    <name evidence="2" type="ORF">GCM10025862_03120</name>
</gene>
<evidence type="ECO:0000313" key="3">
    <source>
        <dbReference type="Proteomes" id="UP001157109"/>
    </source>
</evidence>
<dbReference type="InterPro" id="IPR029046">
    <property type="entry name" value="LolA/LolB/LppX"/>
</dbReference>
<reference evidence="3" key="1">
    <citation type="journal article" date="2019" name="Int. J. Syst. Evol. Microbiol.">
        <title>The Global Catalogue of Microorganisms (GCM) 10K type strain sequencing project: providing services to taxonomists for standard genome sequencing and annotation.</title>
        <authorList>
            <consortium name="The Broad Institute Genomics Platform"/>
            <consortium name="The Broad Institute Genome Sequencing Center for Infectious Disease"/>
            <person name="Wu L."/>
            <person name="Ma J."/>
        </authorList>
    </citation>
    <scope>NUCLEOTIDE SEQUENCE [LARGE SCALE GENOMIC DNA]</scope>
    <source>
        <strain evidence="3">NBRC 105830</strain>
    </source>
</reference>
<accession>A0ABQ6HI84</accession>
<organism evidence="2 3">
    <name type="scientific">Arsenicicoccus piscis</name>
    <dbReference type="NCBI Taxonomy" id="673954"/>
    <lineage>
        <taxon>Bacteria</taxon>
        <taxon>Bacillati</taxon>
        <taxon>Actinomycetota</taxon>
        <taxon>Actinomycetes</taxon>
        <taxon>Micrococcales</taxon>
        <taxon>Intrasporangiaceae</taxon>
        <taxon>Arsenicicoccus</taxon>
    </lineage>
</organism>
<comment type="caution">
    <text evidence="2">The sequence shown here is derived from an EMBL/GenBank/DDBJ whole genome shotgun (WGS) entry which is preliminary data.</text>
</comment>
<proteinExistence type="predicted"/>
<dbReference type="EMBL" id="BSUJ01000001">
    <property type="protein sequence ID" value="GMA18291.1"/>
    <property type="molecule type" value="Genomic_DNA"/>
</dbReference>
<name>A0ABQ6HI84_9MICO</name>
<feature type="region of interest" description="Disordered" evidence="1">
    <location>
        <begin position="1"/>
        <end position="31"/>
    </location>
</feature>
<protein>
    <recommendedName>
        <fullName evidence="4">LppX_LprAFG lipoprotein</fullName>
    </recommendedName>
</protein>
<dbReference type="Gene3D" id="2.50.20.20">
    <property type="match status" value="1"/>
</dbReference>
<evidence type="ECO:0000256" key="1">
    <source>
        <dbReference type="SAM" id="MobiDB-lite"/>
    </source>
</evidence>
<evidence type="ECO:0008006" key="4">
    <source>
        <dbReference type="Google" id="ProtNLM"/>
    </source>
</evidence>